<proteinExistence type="predicted"/>
<keyword evidence="3" id="KW-1185">Reference proteome</keyword>
<protein>
    <submittedName>
        <fullName evidence="2">XRE family transcriptional regulator</fullName>
    </submittedName>
</protein>
<organism evidence="2 3">
    <name type="scientific">Paenibacillus agri</name>
    <dbReference type="NCBI Taxonomy" id="2744309"/>
    <lineage>
        <taxon>Bacteria</taxon>
        <taxon>Bacillati</taxon>
        <taxon>Bacillota</taxon>
        <taxon>Bacilli</taxon>
        <taxon>Bacillales</taxon>
        <taxon>Paenibacillaceae</taxon>
        <taxon>Paenibacillus</taxon>
    </lineage>
</organism>
<dbReference type="InterPro" id="IPR001387">
    <property type="entry name" value="Cro/C1-type_HTH"/>
</dbReference>
<dbReference type="EMBL" id="JABWCS010000217">
    <property type="protein sequence ID" value="NUU62968.1"/>
    <property type="molecule type" value="Genomic_DNA"/>
</dbReference>
<evidence type="ECO:0000259" key="1">
    <source>
        <dbReference type="PROSITE" id="PS50943"/>
    </source>
</evidence>
<dbReference type="PANTHER" id="PTHR47691:SF3">
    <property type="entry name" value="HTH-TYPE TRANSCRIPTIONAL REGULATOR RV0890C-RELATED"/>
    <property type="match status" value="1"/>
</dbReference>
<dbReference type="Pfam" id="PF01381">
    <property type="entry name" value="HTH_3"/>
    <property type="match status" value="1"/>
</dbReference>
<dbReference type="PRINTS" id="PR00364">
    <property type="entry name" value="DISEASERSIST"/>
</dbReference>
<dbReference type="InterPro" id="IPR027417">
    <property type="entry name" value="P-loop_NTPase"/>
</dbReference>
<dbReference type="AlphaFoldDB" id="A0A850EP88"/>
<dbReference type="Gene3D" id="1.10.260.40">
    <property type="entry name" value="lambda repressor-like DNA-binding domains"/>
    <property type="match status" value="1"/>
</dbReference>
<dbReference type="InterPro" id="IPR010982">
    <property type="entry name" value="Lambda_DNA-bd_dom_sf"/>
</dbReference>
<accession>A0A850EP88</accession>
<name>A0A850EP88_9BACL</name>
<dbReference type="SMART" id="SM00530">
    <property type="entry name" value="HTH_XRE"/>
    <property type="match status" value="1"/>
</dbReference>
<dbReference type="CDD" id="cd00093">
    <property type="entry name" value="HTH_XRE"/>
    <property type="match status" value="1"/>
</dbReference>
<evidence type="ECO:0000313" key="3">
    <source>
        <dbReference type="Proteomes" id="UP000564806"/>
    </source>
</evidence>
<dbReference type="GO" id="GO:0003677">
    <property type="term" value="F:DNA binding"/>
    <property type="evidence" value="ECO:0007669"/>
    <property type="project" value="InterPro"/>
</dbReference>
<dbReference type="SUPFAM" id="SSF47413">
    <property type="entry name" value="lambda repressor-like DNA-binding domains"/>
    <property type="match status" value="1"/>
</dbReference>
<dbReference type="PROSITE" id="PS50943">
    <property type="entry name" value="HTH_CROC1"/>
    <property type="match status" value="1"/>
</dbReference>
<reference evidence="2" key="1">
    <citation type="submission" date="2020-06" db="EMBL/GenBank/DDBJ databases">
        <title>Paenibacillus sp. nov., isolated from soil.</title>
        <authorList>
            <person name="Seo Y.L."/>
        </authorList>
    </citation>
    <scope>NUCLEOTIDE SEQUENCE [LARGE SCALE GENOMIC DNA]</scope>
    <source>
        <strain evidence="2">JW14</strain>
    </source>
</reference>
<evidence type="ECO:0000313" key="2">
    <source>
        <dbReference type="EMBL" id="NUU62968.1"/>
    </source>
</evidence>
<dbReference type="PANTHER" id="PTHR47691">
    <property type="entry name" value="REGULATOR-RELATED"/>
    <property type="match status" value="1"/>
</dbReference>
<dbReference type="Gene3D" id="3.40.50.300">
    <property type="entry name" value="P-loop containing nucleotide triphosphate hydrolases"/>
    <property type="match status" value="1"/>
</dbReference>
<dbReference type="RefSeq" id="WP_175373411.1">
    <property type="nucleotide sequence ID" value="NZ_JABWCS010000217.1"/>
</dbReference>
<dbReference type="Proteomes" id="UP000564806">
    <property type="component" value="Unassembled WGS sequence"/>
</dbReference>
<sequence>MSHNTQDLMQPEELMKMLRIRPSASRKKSLRQRDLALRVGVDTRAIQQWEGGDRLPSAHNLQRLVQAYVEEAAFLPGTERQEAGLLWQSVKQVYDSSPGTYRYYPEFDENWFAQILADREAAPNHSVIQQKGATTQIPVDLASSAVRVTERSELKRRPAGNLPVQLSSFVGRVPQLAELHDLLRQSSLVTLTGPGGSGKTSFALHLASSLADSFPDGIWLFEFAAVSDPQLVVVYMLSTLGLEDRQGRTSMETVLDAIQNKSMLFIFDNCEHLIDACAVVAESLLAFAPALVILATSQEPLNLPGENRYPVRALSIPPEQELSYGRLMEYESVQLFVERATLLLPHFKVQEAQAVLVGDICRKLEGNPLALELAAARMNVLSLEQINERLTDLLGFLTTGKRTATPRQQTLKATMDWSYSLLSEKEQLLFRLLSVFMGEFTLETVEEVCVYRPRHQEPCSLKKDEILDLFANLVNKSLVSMHSSTSSDRMTYALLAPVKQYTQEKLESCQLECHRVHGADKEHIYRLHAEYFARFIEEIEQEVKEGNTSIALAKIRAEYDNLRAALQWAYSQDDPEGTGLRIAGALCEFWSLEGNWSEGLLWLSRLLPAANDHDNLKALNKALKGKELLMSAQGSGDTYTA</sequence>
<dbReference type="SUPFAM" id="SSF52540">
    <property type="entry name" value="P-loop containing nucleoside triphosphate hydrolases"/>
    <property type="match status" value="1"/>
</dbReference>
<gene>
    <name evidence="2" type="ORF">HPT30_21700</name>
</gene>
<feature type="domain" description="HTH cro/C1-type" evidence="1">
    <location>
        <begin position="27"/>
        <end position="75"/>
    </location>
</feature>
<comment type="caution">
    <text evidence="2">The sequence shown here is derived from an EMBL/GenBank/DDBJ whole genome shotgun (WGS) entry which is preliminary data.</text>
</comment>